<proteinExistence type="predicted"/>
<gene>
    <name evidence="3" type="ORF">dsmv_0847</name>
</gene>
<keyword evidence="1" id="KW-0051">Antiviral defense</keyword>
<dbReference type="eggNOG" id="COG1336">
    <property type="taxonomic scope" value="Bacteria"/>
</dbReference>
<dbReference type="InterPro" id="IPR013410">
    <property type="entry name" value="CRISPR-assoc_RAMP_Cmr4"/>
</dbReference>
<dbReference type="Proteomes" id="UP000014977">
    <property type="component" value="Unassembled WGS sequence"/>
</dbReference>
<protein>
    <submittedName>
        <fullName evidence="3">CRISPR-associated RAMP protein, Cmr4 family</fullName>
    </submittedName>
</protein>
<name>S7ULT9_DESML</name>
<dbReference type="OrthoDB" id="9789361at2"/>
<dbReference type="RefSeq" id="WP_020878430.1">
    <property type="nucleotide sequence ID" value="NZ_ATHJ01000127.1"/>
</dbReference>
<dbReference type="GO" id="GO:0051607">
    <property type="term" value="P:defense response to virus"/>
    <property type="evidence" value="ECO:0007669"/>
    <property type="project" value="UniProtKB-KW"/>
</dbReference>
<dbReference type="PATRIC" id="fig|1121405.3.peg.4082"/>
<reference evidence="3 4" key="1">
    <citation type="journal article" date="2013" name="Genome Announc.">
        <title>Draft genome sequences for three mercury-methylating, sulfate-reducing bacteria.</title>
        <authorList>
            <person name="Brown S.D."/>
            <person name="Hurt R.A.Jr."/>
            <person name="Gilmour C.C."/>
            <person name="Elias D.A."/>
        </authorList>
    </citation>
    <scope>NUCLEOTIDE SEQUENCE [LARGE SCALE GENOMIC DNA]</scope>
    <source>
        <strain evidence="3 4">DSM 2059</strain>
    </source>
</reference>
<evidence type="ECO:0000313" key="3">
    <source>
        <dbReference type="EMBL" id="EPR33308.1"/>
    </source>
</evidence>
<dbReference type="Pfam" id="PF03787">
    <property type="entry name" value="RAMPs"/>
    <property type="match status" value="1"/>
</dbReference>
<dbReference type="STRING" id="897.B2D07_12930"/>
<feature type="domain" description="CRISPR type III-associated protein" evidence="2">
    <location>
        <begin position="11"/>
        <end position="292"/>
    </location>
</feature>
<evidence type="ECO:0000313" key="4">
    <source>
        <dbReference type="Proteomes" id="UP000014977"/>
    </source>
</evidence>
<sequence>MLKKELCAIGKLYAISPVHAGSGAATSAVDLPIQRERHTEWPQIQASGVKGALRSHFRRFANGGGTTLINLIFGSDEGNDGWKKEWDSLPGAMSISDARLLAFPMRSNIAPFVWVTCPAVLKRLDADLTYADVGQNMDVPEVRGDEAFSIGGAPVAAGQVVIEDAVVDVANHQGNACIKTLFPELERLILVSDEMYKYAVTCCTEIQTHIKIDAEKGTADDGALWYQEYLPADSLLYTVVHYSHRDAGESEHAEIQRALADLKAQTIKQHVEEALQGFIQIGGDETLGKGIFNLTWITGGAQ</sequence>
<accession>S7ULT9</accession>
<keyword evidence="4" id="KW-1185">Reference proteome</keyword>
<organism evidence="3 4">
    <name type="scientific">Desulfococcus multivorans DSM 2059</name>
    <dbReference type="NCBI Taxonomy" id="1121405"/>
    <lineage>
        <taxon>Bacteria</taxon>
        <taxon>Pseudomonadati</taxon>
        <taxon>Thermodesulfobacteriota</taxon>
        <taxon>Desulfobacteria</taxon>
        <taxon>Desulfobacterales</taxon>
        <taxon>Desulfococcaceae</taxon>
        <taxon>Desulfococcus</taxon>
    </lineage>
</organism>
<evidence type="ECO:0000259" key="2">
    <source>
        <dbReference type="Pfam" id="PF03787"/>
    </source>
</evidence>
<dbReference type="PANTHER" id="PTHR36700">
    <property type="entry name" value="CRISPR SYSTEM CMR SUBUNIT CMR4"/>
    <property type="match status" value="1"/>
</dbReference>
<dbReference type="EMBL" id="ATHJ01000127">
    <property type="protein sequence ID" value="EPR33308.1"/>
    <property type="molecule type" value="Genomic_DNA"/>
</dbReference>
<dbReference type="NCBIfam" id="TIGR02580">
    <property type="entry name" value="cas_RAMP_Cmr4"/>
    <property type="match status" value="1"/>
</dbReference>
<dbReference type="PANTHER" id="PTHR36700:SF1">
    <property type="entry name" value="CRISPR SYSTEM CMR SUBUNIT CMR4"/>
    <property type="match status" value="1"/>
</dbReference>
<dbReference type="InterPro" id="IPR005537">
    <property type="entry name" value="RAMP_III_fam"/>
</dbReference>
<dbReference type="AlphaFoldDB" id="S7ULT9"/>
<evidence type="ECO:0000256" key="1">
    <source>
        <dbReference type="ARBA" id="ARBA00023118"/>
    </source>
</evidence>
<comment type="caution">
    <text evidence="3">The sequence shown here is derived from an EMBL/GenBank/DDBJ whole genome shotgun (WGS) entry which is preliminary data.</text>
</comment>